<feature type="region of interest" description="Disordered" evidence="1">
    <location>
        <begin position="89"/>
        <end position="146"/>
    </location>
</feature>
<proteinExistence type="predicted"/>
<feature type="region of interest" description="Disordered" evidence="1">
    <location>
        <begin position="169"/>
        <end position="229"/>
    </location>
</feature>
<dbReference type="Proteomes" id="UP000284375">
    <property type="component" value="Unassembled WGS sequence"/>
</dbReference>
<dbReference type="STRING" id="252740.A0A423WLC6"/>
<organism evidence="2 3">
    <name type="scientific">Cytospora chrysosperma</name>
    <name type="common">Cytospora canker fungus</name>
    <name type="synonym">Sphaeria chrysosperma</name>
    <dbReference type="NCBI Taxonomy" id="252740"/>
    <lineage>
        <taxon>Eukaryota</taxon>
        <taxon>Fungi</taxon>
        <taxon>Dikarya</taxon>
        <taxon>Ascomycota</taxon>
        <taxon>Pezizomycotina</taxon>
        <taxon>Sordariomycetes</taxon>
        <taxon>Sordariomycetidae</taxon>
        <taxon>Diaporthales</taxon>
        <taxon>Cytosporaceae</taxon>
        <taxon>Cytospora</taxon>
    </lineage>
</organism>
<feature type="region of interest" description="Disordered" evidence="1">
    <location>
        <begin position="859"/>
        <end position="880"/>
    </location>
</feature>
<feature type="region of interest" description="Disordered" evidence="1">
    <location>
        <begin position="706"/>
        <end position="731"/>
    </location>
</feature>
<feature type="compositionally biased region" description="Polar residues" evidence="1">
    <location>
        <begin position="113"/>
        <end position="124"/>
    </location>
</feature>
<reference evidence="2 3" key="1">
    <citation type="submission" date="2015-09" db="EMBL/GenBank/DDBJ databases">
        <title>Host preference determinants of Valsa canker pathogens revealed by comparative genomics.</title>
        <authorList>
            <person name="Yin Z."/>
            <person name="Huang L."/>
        </authorList>
    </citation>
    <scope>NUCLEOTIDE SEQUENCE [LARGE SCALE GENOMIC DNA]</scope>
    <source>
        <strain evidence="2 3">YSFL</strain>
    </source>
</reference>
<feature type="region of interest" description="Disordered" evidence="1">
    <location>
        <begin position="1290"/>
        <end position="1309"/>
    </location>
</feature>
<feature type="region of interest" description="Disordered" evidence="1">
    <location>
        <begin position="753"/>
        <end position="785"/>
    </location>
</feature>
<protein>
    <recommendedName>
        <fullName evidence="4">Protamine P1</fullName>
    </recommendedName>
</protein>
<evidence type="ECO:0000256" key="1">
    <source>
        <dbReference type="SAM" id="MobiDB-lite"/>
    </source>
</evidence>
<comment type="caution">
    <text evidence="2">The sequence shown here is derived from an EMBL/GenBank/DDBJ whole genome shotgun (WGS) entry which is preliminary data.</text>
</comment>
<feature type="region of interest" description="Disordered" evidence="1">
    <location>
        <begin position="241"/>
        <end position="347"/>
    </location>
</feature>
<feature type="compositionally biased region" description="Basic and acidic residues" evidence="1">
    <location>
        <begin position="545"/>
        <end position="559"/>
    </location>
</feature>
<feature type="compositionally biased region" description="Basic and acidic residues" evidence="1">
    <location>
        <begin position="187"/>
        <end position="196"/>
    </location>
</feature>
<feature type="compositionally biased region" description="Polar residues" evidence="1">
    <location>
        <begin position="251"/>
        <end position="260"/>
    </location>
</feature>
<feature type="region of interest" description="Disordered" evidence="1">
    <location>
        <begin position="471"/>
        <end position="494"/>
    </location>
</feature>
<feature type="region of interest" description="Disordered" evidence="1">
    <location>
        <begin position="536"/>
        <end position="559"/>
    </location>
</feature>
<keyword evidence="3" id="KW-1185">Reference proteome</keyword>
<dbReference type="EMBL" id="LJZO01000002">
    <property type="protein sequence ID" value="ROW04170.1"/>
    <property type="molecule type" value="Genomic_DNA"/>
</dbReference>
<feature type="compositionally biased region" description="Basic residues" evidence="1">
    <location>
        <begin position="272"/>
        <end position="285"/>
    </location>
</feature>
<feature type="region of interest" description="Disordered" evidence="1">
    <location>
        <begin position="386"/>
        <end position="410"/>
    </location>
</feature>
<feature type="compositionally biased region" description="Polar residues" evidence="1">
    <location>
        <begin position="1297"/>
        <end position="1306"/>
    </location>
</feature>
<dbReference type="OrthoDB" id="5419922at2759"/>
<evidence type="ECO:0000313" key="3">
    <source>
        <dbReference type="Proteomes" id="UP000284375"/>
    </source>
</evidence>
<name>A0A423WLC6_CYTCH</name>
<gene>
    <name evidence="2" type="ORF">VSDG_01012</name>
</gene>
<sequence length="1331" mass="145104">MPAQSLHHLGDEPIYCEAVHNQEDDVYSGSDDDYYEGKLHRRLHIEKKAIDFLNGHVPVLVSARLRGPFDRQHWNNPWISRRAIRQAGNSATKKNLSKLPVEDARGHGPDQVSEGNLPNTQGTSLYPLPSPEITNPPSARKNPYMEEEDYDRIKTWREAVKGTSISKDPFWLSQQDDSGDISVTRKRSADHQWLHKRESKRRKPTEMRTSPPEESPSQAVSKMRKHEARRPQLVTLFAQSTSAHEDELATDVNTKNSTIASRLASRSIGTPRSRRIERRSPHRKPRLQEAESSEDELSMPSTTPTHKAAFPFSGKSNSPKVDGSPRMPKTASMGISPSYSRREQPNIGRTQVEKIEASQLSVKQRLNFDLARGLSKDAAKMGMKAAGGVGESRQEAAKPVQTEKVEEYSAARKPPNYTKTLANVALSQKDNSFCFHKTAKSPVELFASRPSTKFPMDAANPILPSRKPHVAAATAGPTNGEYRGSHGEESDDAGSLASDLVDAITVDNNAKQQIPCKSVVVSEKTADARVAEQAQSANEVMENDGSAKEDENNKIDGHEAEDVTRSHGMLEAIADVEIASNAGSVRSFESGIEVMAADKTQVIDQYDGCAPSDLEWSTYLNIQDLLSTSATKEAVIEAAHGIPVVQQNFDDISDSDWSSYVDTQDLSGVSPEAGVPIEDAQSLPIVVYQGSDDSTDPEWSTFLHTQDRSAAAEHQHEEPESDYKDTMDLECTSPADCMPIVEEDGDLDSEWYTSRSTSLQPDGDQTGDTNQEPASPEAPQDARPWQASVGSIVDAYADTEQSSRMFNPDGDNVVSHESDQNFINSMAGSDVAEESSVVWEQGETAIDPIYMTPMEIEEAKNDSTEGSSTKPGRFDETTISTEPQQMANAGELDDNIEPRPVQSQPNIGLQTLQAAENGADTTADPSFLDQSTASIEPPYCQDSWVRKAGTRLQVPQAPPGTGTKPNVDPGFVAVTMPSTEPLEIQSPWAKETSIGPHPLAAQAVIESDAPLDGSYSTLSVLADKALLSSRLPQSPWMACLPTPSNLPTPDFELPIKAFSDFATPSPTKKRSSFNGSILRNRFKTPVFQKPRRRVHFAPLPGQEVSGDMEVGQHHDVSIYVEEDVSYLTPGGHKTGTIRVPEPATRASSPPPMDVSSAEVGGLLDHDSKFAKHFEAVAKRTKNPPRKALRLLPSDSQQTTMASQGAGAMAEAFVQASQMRRKALEMAEVDAAEAIATDGSLDVPSEKTFSPVFVDPVEAQENIEPVDDVSAVLDNLGEFLDNTWGLGAGVKGEEDTGAQAQPRTPQGRQGARRVFDMIGDPMTALNFNAWTD</sequence>
<feature type="compositionally biased region" description="Basic and acidic residues" evidence="1">
    <location>
        <begin position="706"/>
        <end position="727"/>
    </location>
</feature>
<accession>A0A423WLC6</accession>
<evidence type="ECO:0008006" key="4">
    <source>
        <dbReference type="Google" id="ProtNLM"/>
    </source>
</evidence>
<feature type="compositionally biased region" description="Basic and acidic residues" evidence="1">
    <location>
        <begin position="392"/>
        <end position="410"/>
    </location>
</feature>
<evidence type="ECO:0000313" key="2">
    <source>
        <dbReference type="EMBL" id="ROW04170.1"/>
    </source>
</evidence>
<feature type="region of interest" description="Disordered" evidence="1">
    <location>
        <begin position="1130"/>
        <end position="1155"/>
    </location>
</feature>